<dbReference type="Gene3D" id="2.60.40.10">
    <property type="entry name" value="Immunoglobulins"/>
    <property type="match status" value="2"/>
</dbReference>
<comment type="subcellular location">
    <subcellularLocation>
        <location evidence="1">Membrane</location>
    </subcellularLocation>
</comment>
<dbReference type="SMART" id="SM00406">
    <property type="entry name" value="IGv"/>
    <property type="match status" value="1"/>
</dbReference>
<protein>
    <submittedName>
        <fullName evidence="9">IGLL1 protein</fullName>
    </submittedName>
</protein>
<feature type="domain" description="Ig-like" evidence="8">
    <location>
        <begin position="154"/>
        <end position="251"/>
    </location>
</feature>
<dbReference type="Proteomes" id="UP000736164">
    <property type="component" value="Unassembled WGS sequence"/>
</dbReference>
<evidence type="ECO:0000256" key="6">
    <source>
        <dbReference type="ARBA" id="ARBA00023319"/>
    </source>
</evidence>
<evidence type="ECO:0000259" key="8">
    <source>
        <dbReference type="PROSITE" id="PS50835"/>
    </source>
</evidence>
<dbReference type="EMBL" id="JAAWVO010033827">
    <property type="protein sequence ID" value="MBN3317075.1"/>
    <property type="molecule type" value="Genomic_DNA"/>
</dbReference>
<keyword evidence="6" id="KW-0393">Immunoglobulin domain</keyword>
<dbReference type="InterPro" id="IPR003599">
    <property type="entry name" value="Ig_sub"/>
</dbReference>
<dbReference type="InterPro" id="IPR036179">
    <property type="entry name" value="Ig-like_dom_sf"/>
</dbReference>
<gene>
    <name evidence="9" type="primary">Igll1</name>
    <name evidence="9" type="ORF">GTO95_0010624</name>
</gene>
<dbReference type="GO" id="GO:0016020">
    <property type="term" value="C:membrane"/>
    <property type="evidence" value="ECO:0007669"/>
    <property type="project" value="UniProtKB-SubCell"/>
</dbReference>
<evidence type="ECO:0000256" key="1">
    <source>
        <dbReference type="ARBA" id="ARBA00004370"/>
    </source>
</evidence>
<accession>A0A8J7NPU3</accession>
<evidence type="ECO:0000256" key="5">
    <source>
        <dbReference type="ARBA" id="ARBA00023170"/>
    </source>
</evidence>
<dbReference type="InterPro" id="IPR013106">
    <property type="entry name" value="Ig_V-set"/>
</dbReference>
<name>A0A8J7NPU3_ATRSP</name>
<feature type="non-terminal residue" evidence="9">
    <location>
        <position position="255"/>
    </location>
</feature>
<dbReference type="AlphaFoldDB" id="A0A8J7NPU3"/>
<sequence length="255" mass="26860">MLGPLCTLLTALTCVSCLIVVTQKPPVLSASPGESAILDCNLGGRDDAARWYKQIPGAAPQFVLSFYRTHSAPTYGAGFSSSRFTSRAQTNTDYQLIVSNLEVGDSAVYYCNTWDDSAKAYVSHFCTTVYLVCITVVFGQGTKLIVTATNLPAPSVTLLRPSAEELDKGKATLVCLANKMSVGLADVSWTANGSPVSGGILTSPASPQTDGTFSLSSLLSVTPAEWNSDRLFSCTVSQGASSTATQQIKKSDCAQ</sequence>
<dbReference type="SMART" id="SM00407">
    <property type="entry name" value="IGc1"/>
    <property type="match status" value="1"/>
</dbReference>
<dbReference type="SMART" id="SM00409">
    <property type="entry name" value="IG"/>
    <property type="match status" value="2"/>
</dbReference>
<keyword evidence="3" id="KW-1133">Transmembrane helix</keyword>
<dbReference type="Pfam" id="PF07654">
    <property type="entry name" value="C1-set"/>
    <property type="match status" value="1"/>
</dbReference>
<keyword evidence="2" id="KW-0812">Transmembrane</keyword>
<dbReference type="FunFam" id="2.60.40.10:FF:000463">
    <property type="entry name" value="Immunoglobulin heavy constant gamma 1"/>
    <property type="match status" value="1"/>
</dbReference>
<dbReference type="InterPro" id="IPR051117">
    <property type="entry name" value="TRG_var/const_region"/>
</dbReference>
<proteinExistence type="predicted"/>
<keyword evidence="7" id="KW-0732">Signal</keyword>
<dbReference type="SUPFAM" id="SSF48726">
    <property type="entry name" value="Immunoglobulin"/>
    <property type="match status" value="2"/>
</dbReference>
<feature type="chain" id="PRO_5035253027" evidence="7">
    <location>
        <begin position="18"/>
        <end position="255"/>
    </location>
</feature>
<dbReference type="InterPro" id="IPR003597">
    <property type="entry name" value="Ig_C1-set"/>
</dbReference>
<evidence type="ECO:0000256" key="7">
    <source>
        <dbReference type="SAM" id="SignalP"/>
    </source>
</evidence>
<dbReference type="CDD" id="cd00099">
    <property type="entry name" value="IgV"/>
    <property type="match status" value="1"/>
</dbReference>
<evidence type="ECO:0000256" key="3">
    <source>
        <dbReference type="ARBA" id="ARBA00022989"/>
    </source>
</evidence>
<dbReference type="Pfam" id="PF07686">
    <property type="entry name" value="V-set"/>
    <property type="match status" value="1"/>
</dbReference>
<feature type="domain" description="Ig-like" evidence="8">
    <location>
        <begin position="4"/>
        <end position="123"/>
    </location>
</feature>
<feature type="non-terminal residue" evidence="9">
    <location>
        <position position="1"/>
    </location>
</feature>
<dbReference type="PROSITE" id="PS50835">
    <property type="entry name" value="IG_LIKE"/>
    <property type="match status" value="2"/>
</dbReference>
<keyword evidence="5" id="KW-0675">Receptor</keyword>
<dbReference type="InterPro" id="IPR007110">
    <property type="entry name" value="Ig-like_dom"/>
</dbReference>
<keyword evidence="10" id="KW-1185">Reference proteome</keyword>
<dbReference type="PANTHER" id="PTHR19256">
    <property type="entry name" value="T-CELL RECEPTOR GAMMA CHAIN"/>
    <property type="match status" value="1"/>
</dbReference>
<dbReference type="PANTHER" id="PTHR19256:SF65">
    <property type="entry name" value="T CELL RECEPTOR GAMMA CONSTANT 1-RELATED"/>
    <property type="match status" value="1"/>
</dbReference>
<comment type="caution">
    <text evidence="9">The sequence shown here is derived from an EMBL/GenBank/DDBJ whole genome shotgun (WGS) entry which is preliminary data.</text>
</comment>
<keyword evidence="4" id="KW-0472">Membrane</keyword>
<evidence type="ECO:0000313" key="9">
    <source>
        <dbReference type="EMBL" id="MBN3317075.1"/>
    </source>
</evidence>
<reference evidence="9" key="1">
    <citation type="journal article" date="2021" name="Cell">
        <title>Tracing the genetic footprints of vertebrate landing in non-teleost ray-finned fishes.</title>
        <authorList>
            <person name="Bi X."/>
            <person name="Wang K."/>
            <person name="Yang L."/>
            <person name="Pan H."/>
            <person name="Jiang H."/>
            <person name="Wei Q."/>
            <person name="Fang M."/>
            <person name="Yu H."/>
            <person name="Zhu C."/>
            <person name="Cai Y."/>
            <person name="He Y."/>
            <person name="Gan X."/>
            <person name="Zeng H."/>
            <person name="Yu D."/>
            <person name="Zhu Y."/>
            <person name="Jiang H."/>
            <person name="Qiu Q."/>
            <person name="Yang H."/>
            <person name="Zhang Y.E."/>
            <person name="Wang W."/>
            <person name="Zhu M."/>
            <person name="He S."/>
            <person name="Zhang G."/>
        </authorList>
    </citation>
    <scope>NUCLEOTIDE SEQUENCE</scope>
    <source>
        <strain evidence="9">Allg_001</strain>
    </source>
</reference>
<organism evidence="9 10">
    <name type="scientific">Atractosteus spatula</name>
    <name type="common">Alligator gar</name>
    <name type="synonym">Lepisosteus spatula</name>
    <dbReference type="NCBI Taxonomy" id="7917"/>
    <lineage>
        <taxon>Eukaryota</taxon>
        <taxon>Metazoa</taxon>
        <taxon>Chordata</taxon>
        <taxon>Craniata</taxon>
        <taxon>Vertebrata</taxon>
        <taxon>Euteleostomi</taxon>
        <taxon>Actinopterygii</taxon>
        <taxon>Neopterygii</taxon>
        <taxon>Holostei</taxon>
        <taxon>Semionotiformes</taxon>
        <taxon>Lepisosteidae</taxon>
        <taxon>Atractosteus</taxon>
    </lineage>
</organism>
<feature type="signal peptide" evidence="7">
    <location>
        <begin position="1"/>
        <end position="17"/>
    </location>
</feature>
<evidence type="ECO:0000313" key="10">
    <source>
        <dbReference type="Proteomes" id="UP000736164"/>
    </source>
</evidence>
<dbReference type="CDD" id="cd07699">
    <property type="entry name" value="IgC1_L"/>
    <property type="match status" value="1"/>
</dbReference>
<evidence type="ECO:0000256" key="4">
    <source>
        <dbReference type="ARBA" id="ARBA00023136"/>
    </source>
</evidence>
<evidence type="ECO:0000256" key="2">
    <source>
        <dbReference type="ARBA" id="ARBA00022692"/>
    </source>
</evidence>
<dbReference type="InterPro" id="IPR013783">
    <property type="entry name" value="Ig-like_fold"/>
</dbReference>